<evidence type="ECO:0000313" key="3">
    <source>
        <dbReference type="Proteomes" id="UP000199627"/>
    </source>
</evidence>
<dbReference type="STRING" id="311333.SAMN05421664_1174"/>
<proteinExistence type="predicted"/>
<keyword evidence="1" id="KW-0472">Membrane</keyword>
<keyword evidence="3" id="KW-1185">Reference proteome</keyword>
<feature type="transmembrane region" description="Helical" evidence="1">
    <location>
        <begin position="115"/>
        <end position="133"/>
    </location>
</feature>
<accession>A0A1H0ZZX3</accession>
<reference evidence="3" key="1">
    <citation type="submission" date="2016-10" db="EMBL/GenBank/DDBJ databases">
        <authorList>
            <person name="Varghese N."/>
            <person name="Submissions S."/>
        </authorList>
    </citation>
    <scope>NUCLEOTIDE SEQUENCE [LARGE SCALE GENOMIC DNA]</scope>
    <source>
        <strain evidence="3">DSM 17072</strain>
    </source>
</reference>
<feature type="transmembrane region" description="Helical" evidence="1">
    <location>
        <begin position="37"/>
        <end position="56"/>
    </location>
</feature>
<dbReference type="Proteomes" id="UP000199627">
    <property type="component" value="Unassembled WGS sequence"/>
</dbReference>
<protein>
    <recommendedName>
        <fullName evidence="4">YhhN-like protein</fullName>
    </recommendedName>
</protein>
<feature type="transmembrane region" description="Helical" evidence="1">
    <location>
        <begin position="183"/>
        <end position="207"/>
    </location>
</feature>
<feature type="transmembrane region" description="Helical" evidence="1">
    <location>
        <begin position="6"/>
        <end position="25"/>
    </location>
</feature>
<organism evidence="2 3">
    <name type="scientific">Chryseobacterium soldanellicola</name>
    <dbReference type="NCBI Taxonomy" id="311333"/>
    <lineage>
        <taxon>Bacteria</taxon>
        <taxon>Pseudomonadati</taxon>
        <taxon>Bacteroidota</taxon>
        <taxon>Flavobacteriia</taxon>
        <taxon>Flavobacteriales</taxon>
        <taxon>Weeksellaceae</taxon>
        <taxon>Chryseobacterium group</taxon>
        <taxon>Chryseobacterium</taxon>
    </lineage>
</organism>
<name>A0A1H0ZZX3_9FLAO</name>
<feature type="transmembrane region" description="Helical" evidence="1">
    <location>
        <begin position="88"/>
        <end position="109"/>
    </location>
</feature>
<dbReference type="EMBL" id="FNKL01000002">
    <property type="protein sequence ID" value="SDQ33034.1"/>
    <property type="molecule type" value="Genomic_DNA"/>
</dbReference>
<gene>
    <name evidence="2" type="ORF">SAMN05421664_1174</name>
</gene>
<keyword evidence="1" id="KW-1133">Transmembrane helix</keyword>
<feature type="transmembrane region" description="Helical" evidence="1">
    <location>
        <begin position="153"/>
        <end position="171"/>
    </location>
</feature>
<keyword evidence="1" id="KW-0812">Transmembrane</keyword>
<evidence type="ECO:0000313" key="2">
    <source>
        <dbReference type="EMBL" id="SDQ33034.1"/>
    </source>
</evidence>
<evidence type="ECO:0000256" key="1">
    <source>
        <dbReference type="SAM" id="Phobius"/>
    </source>
</evidence>
<sequence length="219" mass="26403">MYTGTQLAYLLVLFLVASFSVFLWIKNGRKQQKFLCIYLGITFSLEFLMYIFQIYFKSSANFGFLYNIYILFCAFFFLKYFNKNQDKSLIILNTSIFSWFVFVYVFYIFKNYREVNQVIGISFALVYIFYSLIWFYSKIKNPSLEKITNEPKFWIASGLLFWGVFFILRIIPRYLFNKIDEEVLIISQSFFFIINIFFYVLFLISLIKYSKNHGSGKYE</sequence>
<dbReference type="AlphaFoldDB" id="A0A1H0ZZX3"/>
<evidence type="ECO:0008006" key="4">
    <source>
        <dbReference type="Google" id="ProtNLM"/>
    </source>
</evidence>
<feature type="transmembrane region" description="Helical" evidence="1">
    <location>
        <begin position="62"/>
        <end position="81"/>
    </location>
</feature>